<keyword evidence="1" id="KW-0812">Transmembrane</keyword>
<evidence type="ECO:0000313" key="5">
    <source>
        <dbReference type="Proteomes" id="UP000619376"/>
    </source>
</evidence>
<reference evidence="2" key="1">
    <citation type="journal article" date="2014" name="Int. J. Syst. Evol. Microbiol.">
        <title>Complete genome of a new Firmicutes species belonging to the dominant human colonic microbiota ('Ruminococcus bicirculans') reveals two chromosomes and a selective capacity to utilize plant glucans.</title>
        <authorList>
            <consortium name="NISC Comparative Sequencing Program"/>
            <person name="Wegmann U."/>
            <person name="Louis P."/>
            <person name="Goesmann A."/>
            <person name="Henrissat B."/>
            <person name="Duncan S.H."/>
            <person name="Flint H.J."/>
        </authorList>
    </citation>
    <scope>NUCLEOTIDE SEQUENCE</scope>
    <source>
        <strain evidence="2">CGMCC 1.18437</strain>
    </source>
</reference>
<reference evidence="5" key="2">
    <citation type="journal article" date="2019" name="Int. J. Syst. Evol. Microbiol.">
        <title>The Global Catalogue of Microorganisms (GCM) 10K type strain sequencing project: providing services to taxonomists for standard genome sequencing and annotation.</title>
        <authorList>
            <consortium name="The Broad Institute Genomics Platform"/>
            <consortium name="The Broad Institute Genome Sequencing Center for Infectious Disease"/>
            <person name="Wu L."/>
            <person name="Ma J."/>
        </authorList>
    </citation>
    <scope>NUCLEOTIDE SEQUENCE [LARGE SCALE GENOMIC DNA]</scope>
    <source>
        <strain evidence="5">CGMCC 1.18437</strain>
    </source>
</reference>
<protein>
    <submittedName>
        <fullName evidence="3">Tfp pilus assembly protein PilX</fullName>
    </submittedName>
</protein>
<gene>
    <name evidence="2" type="ORF">GCM10017781_26360</name>
    <name evidence="3" type="ORF">HNQ07_002613</name>
</gene>
<evidence type="ECO:0000313" key="3">
    <source>
        <dbReference type="EMBL" id="MBB5377140.1"/>
    </source>
</evidence>
<keyword evidence="1" id="KW-1133">Transmembrane helix</keyword>
<dbReference type="EMBL" id="BNAJ01000006">
    <property type="protein sequence ID" value="GHF48704.1"/>
    <property type="molecule type" value="Genomic_DNA"/>
</dbReference>
<dbReference type="Proteomes" id="UP000539473">
    <property type="component" value="Unassembled WGS sequence"/>
</dbReference>
<dbReference type="RefSeq" id="WP_184112422.1">
    <property type="nucleotide sequence ID" value="NZ_BNAJ01000006.1"/>
</dbReference>
<evidence type="ECO:0000256" key="1">
    <source>
        <dbReference type="SAM" id="Phobius"/>
    </source>
</evidence>
<sequence length="523" mass="53171">MTTGRRNSEGFVLVTVLAMAVLIGVILVVASTFALSARQTVTAEAQKIPAFYAANAGLERAMAKISALITPTQTVTTTNLASTGKLYRDSLTNDVAIDLANRLNTTNNLANSSGSVSGGTFKVTAVAKGGSSVELTSVGTGTTGGKRTVLLSYLITATTLKDAAAGALATTGPGGVSGSANVVGASGTVGAGSTISCTISAGTTCTSTSSPAVYQVTWPTATLPALNDNVTYAPDPANDPNYYMGDAMYKVTKVNTSTGAVELTAVNEIVNVATTNGNKTTVTSKTVPLSNASKLATTTEVAAILSYKSSPDAKGNAAGSCTTYTCGYLSTDPAKMFEATFGVTKTKFRSDLADSTLTKALTTADSCPSLSTDSRVQWLEPTSLNGGQLSLTPCDTPRVLVINLPTIGCNTNNQSCITLNLNNGGFKGLLYVIGNNQSVKIDGNAGSFAGGVVIETGTNSDSNPPTSIAGNAKTGYCGTTDAKICYSASILSGLYNDVKTALDSSALPTMGDLANSWKEAQGN</sequence>
<keyword evidence="1" id="KW-0472">Membrane</keyword>
<keyword evidence="5" id="KW-1185">Reference proteome</keyword>
<accession>A0A7W8KFB1</accession>
<organism evidence="3 4">
    <name type="scientific">Deinococcus metalli</name>
    <dbReference type="NCBI Taxonomy" id="1141878"/>
    <lineage>
        <taxon>Bacteria</taxon>
        <taxon>Thermotogati</taxon>
        <taxon>Deinococcota</taxon>
        <taxon>Deinococci</taxon>
        <taxon>Deinococcales</taxon>
        <taxon>Deinococcaceae</taxon>
        <taxon>Deinococcus</taxon>
    </lineage>
</organism>
<feature type="transmembrane region" description="Helical" evidence="1">
    <location>
        <begin position="12"/>
        <end position="35"/>
    </location>
</feature>
<reference evidence="3 4" key="3">
    <citation type="submission" date="2020-08" db="EMBL/GenBank/DDBJ databases">
        <title>Genomic Encyclopedia of Type Strains, Phase IV (KMG-IV): sequencing the most valuable type-strain genomes for metagenomic binning, comparative biology and taxonomic classification.</title>
        <authorList>
            <person name="Goeker M."/>
        </authorList>
    </citation>
    <scope>NUCLEOTIDE SEQUENCE [LARGE SCALE GENOMIC DNA]</scope>
    <source>
        <strain evidence="3 4">DSM 27521</strain>
    </source>
</reference>
<name>A0A7W8KFB1_9DEIO</name>
<dbReference type="AlphaFoldDB" id="A0A7W8KFB1"/>
<dbReference type="EMBL" id="JACHFK010000006">
    <property type="protein sequence ID" value="MBB5377140.1"/>
    <property type="molecule type" value="Genomic_DNA"/>
</dbReference>
<evidence type="ECO:0000313" key="4">
    <source>
        <dbReference type="Proteomes" id="UP000539473"/>
    </source>
</evidence>
<evidence type="ECO:0000313" key="2">
    <source>
        <dbReference type="EMBL" id="GHF48704.1"/>
    </source>
</evidence>
<dbReference type="Proteomes" id="UP000619376">
    <property type="component" value="Unassembled WGS sequence"/>
</dbReference>
<reference evidence="2" key="4">
    <citation type="submission" date="2024-05" db="EMBL/GenBank/DDBJ databases">
        <authorList>
            <person name="Sun Q."/>
            <person name="Zhou Y."/>
        </authorList>
    </citation>
    <scope>NUCLEOTIDE SEQUENCE</scope>
    <source>
        <strain evidence="2">CGMCC 1.18437</strain>
    </source>
</reference>
<proteinExistence type="predicted"/>
<comment type="caution">
    <text evidence="3">The sequence shown here is derived from an EMBL/GenBank/DDBJ whole genome shotgun (WGS) entry which is preliminary data.</text>
</comment>